<evidence type="ECO:0000313" key="2">
    <source>
        <dbReference type="EMBL" id="KAF9492504.1"/>
    </source>
</evidence>
<gene>
    <name evidence="2" type="ORF">BDN71DRAFT_1451340</name>
</gene>
<dbReference type="Proteomes" id="UP000807025">
    <property type="component" value="Unassembled WGS sequence"/>
</dbReference>
<comment type="caution">
    <text evidence="2">The sequence shown here is derived from an EMBL/GenBank/DDBJ whole genome shotgun (WGS) entry which is preliminary data.</text>
</comment>
<feature type="region of interest" description="Disordered" evidence="1">
    <location>
        <begin position="145"/>
        <end position="174"/>
    </location>
</feature>
<organism evidence="2 3">
    <name type="scientific">Pleurotus eryngii</name>
    <name type="common">Boletus of the steppes</name>
    <dbReference type="NCBI Taxonomy" id="5323"/>
    <lineage>
        <taxon>Eukaryota</taxon>
        <taxon>Fungi</taxon>
        <taxon>Dikarya</taxon>
        <taxon>Basidiomycota</taxon>
        <taxon>Agaricomycotina</taxon>
        <taxon>Agaricomycetes</taxon>
        <taxon>Agaricomycetidae</taxon>
        <taxon>Agaricales</taxon>
        <taxon>Pleurotineae</taxon>
        <taxon>Pleurotaceae</taxon>
        <taxon>Pleurotus</taxon>
    </lineage>
</organism>
<protein>
    <submittedName>
        <fullName evidence="2">Uncharacterized protein</fullName>
    </submittedName>
</protein>
<feature type="region of interest" description="Disordered" evidence="1">
    <location>
        <begin position="1"/>
        <end position="35"/>
    </location>
</feature>
<reference evidence="2" key="1">
    <citation type="submission" date="2020-11" db="EMBL/GenBank/DDBJ databases">
        <authorList>
            <consortium name="DOE Joint Genome Institute"/>
            <person name="Ahrendt S."/>
            <person name="Riley R."/>
            <person name="Andreopoulos W."/>
            <person name="Labutti K."/>
            <person name="Pangilinan J."/>
            <person name="Ruiz-Duenas F.J."/>
            <person name="Barrasa J.M."/>
            <person name="Sanchez-Garcia M."/>
            <person name="Camarero S."/>
            <person name="Miyauchi S."/>
            <person name="Serrano A."/>
            <person name="Linde D."/>
            <person name="Babiker R."/>
            <person name="Drula E."/>
            <person name="Ayuso-Fernandez I."/>
            <person name="Pacheco R."/>
            <person name="Padilla G."/>
            <person name="Ferreira P."/>
            <person name="Barriuso J."/>
            <person name="Kellner H."/>
            <person name="Castanera R."/>
            <person name="Alfaro M."/>
            <person name="Ramirez L."/>
            <person name="Pisabarro A.G."/>
            <person name="Kuo A."/>
            <person name="Tritt A."/>
            <person name="Lipzen A."/>
            <person name="He G."/>
            <person name="Yan M."/>
            <person name="Ng V."/>
            <person name="Cullen D."/>
            <person name="Martin F."/>
            <person name="Rosso M.-N."/>
            <person name="Henrissat B."/>
            <person name="Hibbett D."/>
            <person name="Martinez A.T."/>
            <person name="Grigoriev I.V."/>
        </authorList>
    </citation>
    <scope>NUCLEOTIDE SEQUENCE</scope>
    <source>
        <strain evidence="2">ATCC 90797</strain>
    </source>
</reference>
<evidence type="ECO:0000313" key="3">
    <source>
        <dbReference type="Proteomes" id="UP000807025"/>
    </source>
</evidence>
<dbReference type="AlphaFoldDB" id="A0A9P6DD76"/>
<dbReference type="EMBL" id="MU154600">
    <property type="protein sequence ID" value="KAF9492504.1"/>
    <property type="molecule type" value="Genomic_DNA"/>
</dbReference>
<proteinExistence type="predicted"/>
<feature type="non-terminal residue" evidence="2">
    <location>
        <position position="174"/>
    </location>
</feature>
<keyword evidence="3" id="KW-1185">Reference proteome</keyword>
<accession>A0A9P6DD76</accession>
<name>A0A9P6DD76_PLEER</name>
<sequence length="174" mass="19323">MQHFLRSPSCNNPGLILPSDGPVPASRRNNQPFSNPRGCSLVQSIFRYASVLHLRTGVTSRAYSLVYPELIISRTRLHSQQSTERISSFTAMFPPSPSTPIPRPNNDIESRPLVPCALPMDQYRRTVVGWSDSAIDQERVHSSQRLKSLIVAPPNPKTPTPCGRPSNLQPVDGR</sequence>
<evidence type="ECO:0000256" key="1">
    <source>
        <dbReference type="SAM" id="MobiDB-lite"/>
    </source>
</evidence>